<name>A0A9D4P331_DERFA</name>
<dbReference type="EMBL" id="SDOV01000002">
    <property type="protein sequence ID" value="KAH7643841.1"/>
    <property type="molecule type" value="Genomic_DNA"/>
</dbReference>
<feature type="compositionally biased region" description="Basic and acidic residues" evidence="1">
    <location>
        <begin position="1"/>
        <end position="12"/>
    </location>
</feature>
<feature type="compositionally biased region" description="Polar residues" evidence="1">
    <location>
        <begin position="60"/>
        <end position="70"/>
    </location>
</feature>
<proteinExistence type="predicted"/>
<feature type="region of interest" description="Disordered" evidence="1">
    <location>
        <begin position="1"/>
        <end position="70"/>
    </location>
</feature>
<feature type="compositionally biased region" description="Low complexity" evidence="1">
    <location>
        <begin position="31"/>
        <end position="48"/>
    </location>
</feature>
<sequence>MAHNNHNDDDHNRRHHTDKASGGGGTISNCQIQQQQQQQSSKTIMKQQQKQKKKSVSIIRSNHSSNDSLTSIGIDSIQQQSSSSLSLSSSMIQLPPRCDFVARLTPEGFYGDQLPSSLLLYDCIVYVIYCPKHDRIAVTNLKKMGCIWLPFVVLMDNNNNNNNNDNTTWQQASHNGVNILIGRQDPEQDAKEAERLAPKYRMQYLQILQIQLPLKLTSKDKDKDDD</sequence>
<dbReference type="Proteomes" id="UP000828236">
    <property type="component" value="Unassembled WGS sequence"/>
</dbReference>
<evidence type="ECO:0000256" key="1">
    <source>
        <dbReference type="SAM" id="MobiDB-lite"/>
    </source>
</evidence>
<dbReference type="AlphaFoldDB" id="A0A9D4P331"/>
<protein>
    <submittedName>
        <fullName evidence="2">Uncharacterized protein</fullName>
    </submittedName>
</protein>
<reference evidence="2" key="2">
    <citation type="journal article" date="2021" name="World Allergy Organ. J.">
        <title>Chromosome-level assembly of Dermatophagoides farinae genome and transcriptome reveals two novel allergens Der f 37 and Der f 39.</title>
        <authorList>
            <person name="Chen J."/>
            <person name="Cai Z."/>
            <person name="Fan D."/>
            <person name="Hu J."/>
            <person name="Hou Y."/>
            <person name="He Y."/>
            <person name="Zhang Z."/>
            <person name="Zhao Z."/>
            <person name="Gao P."/>
            <person name="Hu W."/>
            <person name="Sun J."/>
            <person name="Li J."/>
            <person name="Ji K."/>
        </authorList>
    </citation>
    <scope>NUCLEOTIDE SEQUENCE</scope>
    <source>
        <strain evidence="2">JKM2019</strain>
    </source>
</reference>
<comment type="caution">
    <text evidence="2">The sequence shown here is derived from an EMBL/GenBank/DDBJ whole genome shotgun (WGS) entry which is preliminary data.</text>
</comment>
<gene>
    <name evidence="2" type="ORF">HUG17_6203</name>
</gene>
<reference evidence="2" key="1">
    <citation type="submission" date="2020-06" db="EMBL/GenBank/DDBJ databases">
        <authorList>
            <person name="Ji K."/>
            <person name="Li J."/>
        </authorList>
    </citation>
    <scope>NUCLEOTIDE SEQUENCE</scope>
    <source>
        <strain evidence="2">JKM2019</strain>
        <tissue evidence="2">Whole body</tissue>
    </source>
</reference>
<evidence type="ECO:0000313" key="2">
    <source>
        <dbReference type="EMBL" id="KAH7643841.1"/>
    </source>
</evidence>
<organism evidence="2">
    <name type="scientific">Dermatophagoides farinae</name>
    <name type="common">American house dust mite</name>
    <dbReference type="NCBI Taxonomy" id="6954"/>
    <lineage>
        <taxon>Eukaryota</taxon>
        <taxon>Metazoa</taxon>
        <taxon>Ecdysozoa</taxon>
        <taxon>Arthropoda</taxon>
        <taxon>Chelicerata</taxon>
        <taxon>Arachnida</taxon>
        <taxon>Acari</taxon>
        <taxon>Acariformes</taxon>
        <taxon>Sarcoptiformes</taxon>
        <taxon>Astigmata</taxon>
        <taxon>Psoroptidia</taxon>
        <taxon>Analgoidea</taxon>
        <taxon>Pyroglyphidae</taxon>
        <taxon>Dermatophagoidinae</taxon>
        <taxon>Dermatophagoides</taxon>
    </lineage>
</organism>
<accession>A0A9D4P331</accession>